<comment type="caution">
    <text evidence="3">The sequence shown here is derived from an EMBL/GenBank/DDBJ whole genome shotgun (WGS) entry which is preliminary data.</text>
</comment>
<evidence type="ECO:0000313" key="3">
    <source>
        <dbReference type="EMBL" id="KAD3642217.1"/>
    </source>
</evidence>
<keyword evidence="4" id="KW-1185">Reference proteome</keyword>
<dbReference type="Proteomes" id="UP000326396">
    <property type="component" value="Linkage Group LG5"/>
</dbReference>
<dbReference type="SUPFAM" id="SSF56672">
    <property type="entry name" value="DNA/RNA polymerases"/>
    <property type="match status" value="1"/>
</dbReference>
<organism evidence="3 4">
    <name type="scientific">Mikania micrantha</name>
    <name type="common">bitter vine</name>
    <dbReference type="NCBI Taxonomy" id="192012"/>
    <lineage>
        <taxon>Eukaryota</taxon>
        <taxon>Viridiplantae</taxon>
        <taxon>Streptophyta</taxon>
        <taxon>Embryophyta</taxon>
        <taxon>Tracheophyta</taxon>
        <taxon>Spermatophyta</taxon>
        <taxon>Magnoliopsida</taxon>
        <taxon>eudicotyledons</taxon>
        <taxon>Gunneridae</taxon>
        <taxon>Pentapetalae</taxon>
        <taxon>asterids</taxon>
        <taxon>campanulids</taxon>
        <taxon>Asterales</taxon>
        <taxon>Asteraceae</taxon>
        <taxon>Asteroideae</taxon>
        <taxon>Heliantheae alliance</taxon>
        <taxon>Eupatorieae</taxon>
        <taxon>Mikania</taxon>
    </lineage>
</organism>
<proteinExistence type="predicted"/>
<dbReference type="OrthoDB" id="1304888at2759"/>
<protein>
    <recommendedName>
        <fullName evidence="1">Reverse transcriptase Ty1/copia-type domain-containing protein</fullName>
    </recommendedName>
</protein>
<accession>A0A5N6MRR9</accession>
<sequence>MRSSERIGELHSEFAIKDLGSLNYFLGLEVTHTTVGLFLSQAKYAHDILSRAGLLDCKPIHTPLATNETLSSTGVPFFDVTSYRSLVGALQYLTITRPDIAYAVNQVSQFLQSPTTNHFQHVKCILRYIEGTISYGLVFSRVSALAVIGYSDADWAQCIDTRRSTYGYSIYLGNNLISWSAKKQPTVARSSCESEYRAMANTATEIIWVTNLLKELHVLSSAKPTLFCDNKSAIFLSQNPVSHKRAKHIDLDYHFIRELVASGHLRAIFLPSKLQVADIFTKSLSRAQFEYFRDRLCIRPPPFRLRGDVNKP</sequence>
<dbReference type="CDD" id="cd09272">
    <property type="entry name" value="RNase_HI_RT_Ty1"/>
    <property type="match status" value="1"/>
</dbReference>
<dbReference type="PANTHER" id="PTHR11439">
    <property type="entry name" value="GAG-POL-RELATED RETROTRANSPOSON"/>
    <property type="match status" value="1"/>
</dbReference>
<dbReference type="InterPro" id="IPR043502">
    <property type="entry name" value="DNA/RNA_pol_sf"/>
</dbReference>
<evidence type="ECO:0000259" key="1">
    <source>
        <dbReference type="Pfam" id="PF07727"/>
    </source>
</evidence>
<dbReference type="EMBL" id="SZYD01000015">
    <property type="protein sequence ID" value="KAD3642217.1"/>
    <property type="molecule type" value="Genomic_DNA"/>
</dbReference>
<reference evidence="3 4" key="1">
    <citation type="submission" date="2019-05" db="EMBL/GenBank/DDBJ databases">
        <title>Mikania micrantha, genome provides insights into the molecular mechanism of rapid growth.</title>
        <authorList>
            <person name="Liu B."/>
        </authorList>
    </citation>
    <scope>NUCLEOTIDE SEQUENCE [LARGE SCALE GENOMIC DNA]</scope>
    <source>
        <strain evidence="3">NLD-2019</strain>
        <tissue evidence="3">Leaf</tissue>
    </source>
</reference>
<feature type="domain" description="Reverse transcriptase Ty1/copia-type" evidence="1">
    <location>
        <begin position="9"/>
        <end position="64"/>
    </location>
</feature>
<dbReference type="PANTHER" id="PTHR11439:SF455">
    <property type="entry name" value="RLK (RECEPTOR-LIKE PROTEIN KINASE) 8, PUTATIVE-RELATED"/>
    <property type="match status" value="1"/>
</dbReference>
<evidence type="ECO:0000313" key="2">
    <source>
        <dbReference type="EMBL" id="KAD0533627.1"/>
    </source>
</evidence>
<gene>
    <name evidence="3" type="ORF">E3N88_31441</name>
    <name evidence="2" type="ORF">E3N88_44099</name>
</gene>
<dbReference type="EMBL" id="SZYD01001600">
    <property type="protein sequence ID" value="KAD0533627.1"/>
    <property type="molecule type" value="Genomic_DNA"/>
</dbReference>
<dbReference type="Pfam" id="PF07727">
    <property type="entry name" value="RVT_2"/>
    <property type="match status" value="1"/>
</dbReference>
<dbReference type="AlphaFoldDB" id="A0A5N6MRR9"/>
<name>A0A5N6MRR9_9ASTR</name>
<evidence type="ECO:0000313" key="4">
    <source>
        <dbReference type="Proteomes" id="UP000326396"/>
    </source>
</evidence>
<dbReference type="InterPro" id="IPR013103">
    <property type="entry name" value="RVT_2"/>
</dbReference>